<dbReference type="EMBL" id="KK117020">
    <property type="protein sequence ID" value="KFM69351.1"/>
    <property type="molecule type" value="Genomic_DNA"/>
</dbReference>
<protein>
    <submittedName>
        <fullName evidence="1">Uncharacterized protein</fullName>
    </submittedName>
</protein>
<gene>
    <name evidence="1" type="ORF">X975_18329</name>
</gene>
<dbReference type="Proteomes" id="UP000054359">
    <property type="component" value="Unassembled WGS sequence"/>
</dbReference>
<accession>A0A087TW62</accession>
<dbReference type="AlphaFoldDB" id="A0A087TW62"/>
<reference evidence="1 2" key="1">
    <citation type="submission" date="2013-11" db="EMBL/GenBank/DDBJ databases">
        <title>Genome sequencing of Stegodyphus mimosarum.</title>
        <authorList>
            <person name="Bechsgaard J."/>
        </authorList>
    </citation>
    <scope>NUCLEOTIDE SEQUENCE [LARGE SCALE GENOMIC DNA]</scope>
</reference>
<evidence type="ECO:0000313" key="2">
    <source>
        <dbReference type="Proteomes" id="UP000054359"/>
    </source>
</evidence>
<proteinExistence type="predicted"/>
<organism evidence="1 2">
    <name type="scientific">Stegodyphus mimosarum</name>
    <name type="common">African social velvet spider</name>
    <dbReference type="NCBI Taxonomy" id="407821"/>
    <lineage>
        <taxon>Eukaryota</taxon>
        <taxon>Metazoa</taxon>
        <taxon>Ecdysozoa</taxon>
        <taxon>Arthropoda</taxon>
        <taxon>Chelicerata</taxon>
        <taxon>Arachnida</taxon>
        <taxon>Araneae</taxon>
        <taxon>Araneomorphae</taxon>
        <taxon>Entelegynae</taxon>
        <taxon>Eresoidea</taxon>
        <taxon>Eresidae</taxon>
        <taxon>Stegodyphus</taxon>
    </lineage>
</organism>
<sequence>MPFFFSNKYYTCQKVVVTKHWNSFSARIRTGKGDRYRFTDKKCPSYFESLGR</sequence>
<evidence type="ECO:0000313" key="1">
    <source>
        <dbReference type="EMBL" id="KFM69351.1"/>
    </source>
</evidence>
<feature type="non-terminal residue" evidence="1">
    <location>
        <position position="52"/>
    </location>
</feature>
<name>A0A087TW62_STEMI</name>
<keyword evidence="2" id="KW-1185">Reference proteome</keyword>